<dbReference type="AlphaFoldDB" id="A0A401TPU9"/>
<dbReference type="Proteomes" id="UP000287033">
    <property type="component" value="Unassembled WGS sequence"/>
</dbReference>
<evidence type="ECO:0000256" key="1">
    <source>
        <dbReference type="SAM" id="MobiDB-lite"/>
    </source>
</evidence>
<sequence length="229" mass="25746">MRLGERRQRHRCLVDPLHGRPGRQADLLVDRRRDVADQADVGDGRRVAVTEQAGRLAAGEMTFERRQRLDRPVPPPGVLLAVAQVELAVEIAAHPWRDQRMALAGDHQRQSTHPGAAERIGRQQRRVGIGLVEIVDDRERLEQHGAVVDHQRRQRHLRIDLAIGVSAMRVRIEIDEYDFGRHALEVERDPHPEARQRSPEGEELHGVHSSFFPSPLVGKGGGDATASRT</sequence>
<feature type="region of interest" description="Disordered" evidence="1">
    <location>
        <begin position="185"/>
        <end position="229"/>
    </location>
</feature>
<evidence type="ECO:0000313" key="2">
    <source>
        <dbReference type="EMBL" id="GCC44665.1"/>
    </source>
</evidence>
<reference evidence="2 3" key="1">
    <citation type="journal article" date="2018" name="Nat. Ecol. Evol.">
        <title>Shark genomes provide insights into elasmobranch evolution and the origin of vertebrates.</title>
        <authorList>
            <person name="Hara Y"/>
            <person name="Yamaguchi K"/>
            <person name="Onimaru K"/>
            <person name="Kadota M"/>
            <person name="Koyanagi M"/>
            <person name="Keeley SD"/>
            <person name="Tatsumi K"/>
            <person name="Tanaka K"/>
            <person name="Motone F"/>
            <person name="Kageyama Y"/>
            <person name="Nozu R"/>
            <person name="Adachi N"/>
            <person name="Nishimura O"/>
            <person name="Nakagawa R"/>
            <person name="Tanegashima C"/>
            <person name="Kiyatake I"/>
            <person name="Matsumoto R"/>
            <person name="Murakumo K"/>
            <person name="Nishida K"/>
            <person name="Terakita A"/>
            <person name="Kuratani S"/>
            <person name="Sato K"/>
            <person name="Hyodo S Kuraku.S."/>
        </authorList>
    </citation>
    <scope>NUCLEOTIDE SEQUENCE [LARGE SCALE GENOMIC DNA]</scope>
</reference>
<feature type="non-terminal residue" evidence="2">
    <location>
        <position position="229"/>
    </location>
</feature>
<comment type="caution">
    <text evidence="2">The sequence shown here is derived from an EMBL/GenBank/DDBJ whole genome shotgun (WGS) entry which is preliminary data.</text>
</comment>
<proteinExistence type="predicted"/>
<dbReference type="EMBL" id="BEZZ01132270">
    <property type="protein sequence ID" value="GCC44665.1"/>
    <property type="molecule type" value="Genomic_DNA"/>
</dbReference>
<feature type="compositionally biased region" description="Basic and acidic residues" evidence="1">
    <location>
        <begin position="185"/>
        <end position="206"/>
    </location>
</feature>
<keyword evidence="3" id="KW-1185">Reference proteome</keyword>
<gene>
    <name evidence="2" type="ORF">chiPu_0028479</name>
</gene>
<protein>
    <submittedName>
        <fullName evidence="2">Uncharacterized protein</fullName>
    </submittedName>
</protein>
<evidence type="ECO:0000313" key="3">
    <source>
        <dbReference type="Proteomes" id="UP000287033"/>
    </source>
</evidence>
<name>A0A401TPU9_CHIPU</name>
<accession>A0A401TPU9</accession>
<organism evidence="2 3">
    <name type="scientific">Chiloscyllium punctatum</name>
    <name type="common">Brownbanded bambooshark</name>
    <name type="synonym">Hemiscyllium punctatum</name>
    <dbReference type="NCBI Taxonomy" id="137246"/>
    <lineage>
        <taxon>Eukaryota</taxon>
        <taxon>Metazoa</taxon>
        <taxon>Chordata</taxon>
        <taxon>Craniata</taxon>
        <taxon>Vertebrata</taxon>
        <taxon>Chondrichthyes</taxon>
        <taxon>Elasmobranchii</taxon>
        <taxon>Galeomorphii</taxon>
        <taxon>Galeoidea</taxon>
        <taxon>Orectolobiformes</taxon>
        <taxon>Hemiscylliidae</taxon>
        <taxon>Chiloscyllium</taxon>
    </lineage>
</organism>